<evidence type="ECO:0000313" key="2">
    <source>
        <dbReference type="EMBL" id="KAK9865093.1"/>
    </source>
</evidence>
<reference evidence="2 3" key="1">
    <citation type="journal article" date="2024" name="Nat. Commun.">
        <title>Phylogenomics reveals the evolutionary origins of lichenization in chlorophyte algae.</title>
        <authorList>
            <person name="Puginier C."/>
            <person name="Libourel C."/>
            <person name="Otte J."/>
            <person name="Skaloud P."/>
            <person name="Haon M."/>
            <person name="Grisel S."/>
            <person name="Petersen M."/>
            <person name="Berrin J.G."/>
            <person name="Delaux P.M."/>
            <person name="Dal Grande F."/>
            <person name="Keller J."/>
        </authorList>
    </citation>
    <scope>NUCLEOTIDE SEQUENCE [LARGE SCALE GENOMIC DNA]</scope>
    <source>
        <strain evidence="2 3">SAG 2523</strain>
    </source>
</reference>
<dbReference type="EMBL" id="JALJOV010000283">
    <property type="protein sequence ID" value="KAK9865093.1"/>
    <property type="molecule type" value="Genomic_DNA"/>
</dbReference>
<evidence type="ECO:0000256" key="1">
    <source>
        <dbReference type="SAM" id="Coils"/>
    </source>
</evidence>
<dbReference type="Proteomes" id="UP001485043">
    <property type="component" value="Unassembled WGS sequence"/>
</dbReference>
<keyword evidence="1" id="KW-0175">Coiled coil</keyword>
<evidence type="ECO:0000313" key="3">
    <source>
        <dbReference type="Proteomes" id="UP001485043"/>
    </source>
</evidence>
<evidence type="ECO:0008006" key="4">
    <source>
        <dbReference type="Google" id="ProtNLM"/>
    </source>
</evidence>
<gene>
    <name evidence="2" type="ORF">WJX84_004976</name>
</gene>
<organism evidence="2 3">
    <name type="scientific">Apatococcus fuscideae</name>
    <dbReference type="NCBI Taxonomy" id="2026836"/>
    <lineage>
        <taxon>Eukaryota</taxon>
        <taxon>Viridiplantae</taxon>
        <taxon>Chlorophyta</taxon>
        <taxon>core chlorophytes</taxon>
        <taxon>Trebouxiophyceae</taxon>
        <taxon>Chlorellales</taxon>
        <taxon>Chlorellaceae</taxon>
        <taxon>Apatococcus</taxon>
    </lineage>
</organism>
<accession>A0AAW1T8G6</accession>
<name>A0AAW1T8G6_9CHLO</name>
<sequence length="425" mass="47475">MQAGLRWGLVSDVPGCQNTPRSDRCLTTSEAATSTYSSLEHFLSDEIDTKRGQPSHTSCPTEGRFLTDGASPIRLANCLPSHIQPAALPIADQSQRKWRTHKEPTLLASAAGAQPDVNPAERSRAAQRRYRERQKVRISTNNARREQLDNELQRQRYRNAELEQHAAQLEASLRLAVRRIYQPHDGPVEVLQERLTRQTSGHRIKALMLDEGKVAVLNVSGPLIFSRQKIAALTKVEFLKVLKGLLKAMQRRLEESTTDTKAFDEAAGEFLFFSANLYTLNMKTAREALMVDRDTLEPLQLIPDTRWALVLGALQLTMDQKRVLVEARNEYLCTVCSLMRKQHLLGPVQAPLELLTGRTCATSLSDMISKNMNISDAIKAEENAYHRMVHTIYTEVLTTRSGSRSGKMLNPAGFSSGQSIAEVGC</sequence>
<dbReference type="AlphaFoldDB" id="A0AAW1T8G6"/>
<keyword evidence="3" id="KW-1185">Reference proteome</keyword>
<feature type="coiled-coil region" evidence="1">
    <location>
        <begin position="143"/>
        <end position="179"/>
    </location>
</feature>
<dbReference type="CDD" id="cd14688">
    <property type="entry name" value="bZIP_YAP"/>
    <property type="match status" value="1"/>
</dbReference>
<protein>
    <recommendedName>
        <fullName evidence="4">BZIP domain-containing protein</fullName>
    </recommendedName>
</protein>
<proteinExistence type="predicted"/>
<comment type="caution">
    <text evidence="2">The sequence shown here is derived from an EMBL/GenBank/DDBJ whole genome shotgun (WGS) entry which is preliminary data.</text>
</comment>